<accession>A0A5C4J3S6</accession>
<name>A0A5C4J3S6_9ACTN</name>
<reference evidence="1 2" key="1">
    <citation type="submission" date="2019-05" db="EMBL/GenBank/DDBJ databases">
        <title>Draft genome sequence of Actinomadura sp. 14C53.</title>
        <authorList>
            <person name="Saricaoglu S."/>
            <person name="Isik K."/>
        </authorList>
    </citation>
    <scope>NUCLEOTIDE SEQUENCE [LARGE SCALE GENOMIC DNA]</scope>
    <source>
        <strain evidence="1 2">14C53</strain>
    </source>
</reference>
<evidence type="ECO:0000313" key="1">
    <source>
        <dbReference type="EMBL" id="TMQ90994.1"/>
    </source>
</evidence>
<evidence type="ECO:0000313" key="2">
    <source>
        <dbReference type="Proteomes" id="UP000309174"/>
    </source>
</evidence>
<dbReference type="OrthoDB" id="9794735at2"/>
<dbReference type="EMBL" id="VCKW01000245">
    <property type="protein sequence ID" value="TMQ90994.1"/>
    <property type="molecule type" value="Genomic_DNA"/>
</dbReference>
<protein>
    <recommendedName>
        <fullName evidence="3">ATP-grasp domain-containing protein</fullName>
    </recommendedName>
</protein>
<dbReference type="Proteomes" id="UP000309174">
    <property type="component" value="Unassembled WGS sequence"/>
</dbReference>
<organism evidence="1 2">
    <name type="scientific">Actinomadura soli</name>
    <dbReference type="NCBI Taxonomy" id="2508997"/>
    <lineage>
        <taxon>Bacteria</taxon>
        <taxon>Bacillati</taxon>
        <taxon>Actinomycetota</taxon>
        <taxon>Actinomycetes</taxon>
        <taxon>Streptosporangiales</taxon>
        <taxon>Thermomonosporaceae</taxon>
        <taxon>Actinomadura</taxon>
    </lineage>
</organism>
<dbReference type="Gene3D" id="3.30.470.20">
    <property type="entry name" value="ATP-grasp fold, B domain"/>
    <property type="match status" value="1"/>
</dbReference>
<dbReference type="RefSeq" id="WP_138649126.1">
    <property type="nucleotide sequence ID" value="NZ_VCKW01000245.1"/>
</dbReference>
<comment type="caution">
    <text evidence="1">The sequence shown here is derived from an EMBL/GenBank/DDBJ whole genome shotgun (WGS) entry which is preliminary data.</text>
</comment>
<keyword evidence="2" id="KW-1185">Reference proteome</keyword>
<dbReference type="AlphaFoldDB" id="A0A5C4J3S6"/>
<dbReference type="SUPFAM" id="SSF56059">
    <property type="entry name" value="Glutathione synthetase ATP-binding domain-like"/>
    <property type="match status" value="1"/>
</dbReference>
<gene>
    <name evidence="1" type="ORF">ETD83_32990</name>
</gene>
<evidence type="ECO:0008006" key="3">
    <source>
        <dbReference type="Google" id="ProtNLM"/>
    </source>
</evidence>
<proteinExistence type="predicted"/>
<sequence>MDWRSDYDALSYAEFDLPEDTRHKLVELHRRLGLVVGAVDLIRDTEGRDVLLETNQVGERGWISEEIGSPIAAAIADELTRSPQ</sequence>